<dbReference type="EMBL" id="VBOT01000025">
    <property type="protein sequence ID" value="TMQ52978.1"/>
    <property type="molecule type" value="Genomic_DNA"/>
</dbReference>
<evidence type="ECO:0000259" key="2">
    <source>
        <dbReference type="Pfam" id="PF01636"/>
    </source>
</evidence>
<dbReference type="InterPro" id="IPR002575">
    <property type="entry name" value="Aminoglycoside_PTrfase"/>
</dbReference>
<evidence type="ECO:0000256" key="1">
    <source>
        <dbReference type="SAM" id="MobiDB-lite"/>
    </source>
</evidence>
<dbReference type="Pfam" id="PF01636">
    <property type="entry name" value="APH"/>
    <property type="match status" value="1"/>
</dbReference>
<accession>A0A538SNL7</accession>
<dbReference type="InterPro" id="IPR011009">
    <property type="entry name" value="Kinase-like_dom_sf"/>
</dbReference>
<comment type="caution">
    <text evidence="3">The sequence shown here is derived from an EMBL/GenBank/DDBJ whole genome shotgun (WGS) entry which is preliminary data.</text>
</comment>
<name>A0A538SNL7_UNCEI</name>
<keyword evidence="3" id="KW-0808">Transferase</keyword>
<feature type="region of interest" description="Disordered" evidence="1">
    <location>
        <begin position="332"/>
        <end position="355"/>
    </location>
</feature>
<protein>
    <submittedName>
        <fullName evidence="3">Aminoglycoside phosphotransferase family protein</fullName>
    </submittedName>
</protein>
<sequence length="355" mass="39071">MGVRGPIEVHVDGLSIHPAVKAWSALHSRVDPESIEVWRKWNEDRSRTSLHRLTFGATGHPAVFAKAGSASKLGVERVVYQDILPHLGLTAPPFHGFLETDDGMVWLFVEDVGNEPLRVKDRGQRLLASRWLGMMHRSAPQVPAAARLPDAGPARYLAHVRSAERRIQRNLGNPKLTREDRAFLVEILHLLAHTESRWEAIDKACQGIPCTLVHGDFRPKNLRLRSGGDGPALYPIDWEEAGWGIPAADLAPARDSSPLVEAEVYVSTVQDRWPGLDIRGVRRLCVLGQTFRALAAIDWASSGLDVASRPRLGRSLADLEGFKARLALAEREAQEWSGSSPPRSLPRTAPSVGSS</sequence>
<gene>
    <name evidence="3" type="ORF">E6K73_01890</name>
</gene>
<feature type="domain" description="Aminoglycoside phosphotransferase" evidence="2">
    <location>
        <begin position="93"/>
        <end position="254"/>
    </location>
</feature>
<dbReference type="SUPFAM" id="SSF56112">
    <property type="entry name" value="Protein kinase-like (PK-like)"/>
    <property type="match status" value="1"/>
</dbReference>
<organism evidence="3 4">
    <name type="scientific">Eiseniibacteriota bacterium</name>
    <dbReference type="NCBI Taxonomy" id="2212470"/>
    <lineage>
        <taxon>Bacteria</taxon>
        <taxon>Candidatus Eiseniibacteriota</taxon>
    </lineage>
</organism>
<dbReference type="GO" id="GO:0016740">
    <property type="term" value="F:transferase activity"/>
    <property type="evidence" value="ECO:0007669"/>
    <property type="project" value="UniProtKB-KW"/>
</dbReference>
<reference evidence="3 4" key="1">
    <citation type="journal article" date="2019" name="Nat. Microbiol.">
        <title>Mediterranean grassland soil C-N compound turnover is dependent on rainfall and depth, and is mediated by genomically divergent microorganisms.</title>
        <authorList>
            <person name="Diamond S."/>
            <person name="Andeer P.F."/>
            <person name="Li Z."/>
            <person name="Crits-Christoph A."/>
            <person name="Burstein D."/>
            <person name="Anantharaman K."/>
            <person name="Lane K.R."/>
            <person name="Thomas B.C."/>
            <person name="Pan C."/>
            <person name="Northen T.R."/>
            <person name="Banfield J.F."/>
        </authorList>
    </citation>
    <scope>NUCLEOTIDE SEQUENCE [LARGE SCALE GENOMIC DNA]</scope>
    <source>
        <strain evidence="3">WS_3</strain>
    </source>
</reference>
<dbReference type="Proteomes" id="UP000320184">
    <property type="component" value="Unassembled WGS sequence"/>
</dbReference>
<dbReference type="Gene3D" id="3.90.1200.10">
    <property type="match status" value="1"/>
</dbReference>
<evidence type="ECO:0000313" key="4">
    <source>
        <dbReference type="Proteomes" id="UP000320184"/>
    </source>
</evidence>
<evidence type="ECO:0000313" key="3">
    <source>
        <dbReference type="EMBL" id="TMQ52978.1"/>
    </source>
</evidence>
<dbReference type="AlphaFoldDB" id="A0A538SNL7"/>
<proteinExistence type="predicted"/>